<gene>
    <name evidence="1" type="ORF">EOD40_10405</name>
</gene>
<dbReference type="OrthoDB" id="645138at2"/>
<dbReference type="Proteomes" id="UP000285211">
    <property type="component" value="Unassembled WGS sequence"/>
</dbReference>
<dbReference type="AlphaFoldDB" id="A0A3S2UJ31"/>
<name>A0A3S2UJ31_9FLAO</name>
<evidence type="ECO:0000313" key="2">
    <source>
        <dbReference type="Proteomes" id="UP000285211"/>
    </source>
</evidence>
<dbReference type="EMBL" id="SACJ01000005">
    <property type="protein sequence ID" value="RVT75857.1"/>
    <property type="molecule type" value="Genomic_DNA"/>
</dbReference>
<organism evidence="1 2">
    <name type="scientific">Flavobacterium sufflavum</name>
    <dbReference type="NCBI Taxonomy" id="1921138"/>
    <lineage>
        <taxon>Bacteria</taxon>
        <taxon>Pseudomonadati</taxon>
        <taxon>Bacteroidota</taxon>
        <taxon>Flavobacteriia</taxon>
        <taxon>Flavobacteriales</taxon>
        <taxon>Flavobacteriaceae</taxon>
        <taxon>Flavobacterium</taxon>
    </lineage>
</organism>
<comment type="caution">
    <text evidence="1">The sequence shown here is derived from an EMBL/GenBank/DDBJ whole genome shotgun (WGS) entry which is preliminary data.</text>
</comment>
<evidence type="ECO:0000313" key="1">
    <source>
        <dbReference type="EMBL" id="RVT75857.1"/>
    </source>
</evidence>
<dbReference type="RefSeq" id="WP_128195255.1">
    <property type="nucleotide sequence ID" value="NZ_SACJ01000005.1"/>
</dbReference>
<reference evidence="1 2" key="1">
    <citation type="submission" date="2019-01" db="EMBL/GenBank/DDBJ databases">
        <authorList>
            <person name="Chen W.-M."/>
        </authorList>
    </citation>
    <scope>NUCLEOTIDE SEQUENCE [LARGE SCALE GENOMIC DNA]</scope>
    <source>
        <strain evidence="1 2">BBQ-12</strain>
    </source>
</reference>
<accession>A0A3S2UJ31</accession>
<protein>
    <submittedName>
        <fullName evidence="1">Uncharacterized protein</fullName>
    </submittedName>
</protein>
<proteinExistence type="predicted"/>
<sequence>MAKAFGPVQIVGTLDDLNFYITPDGNIVREKGKTGNTKKSFEENPVFTPMKLHSKDFGLCAKKGRVFRQVVKAFYDDAKDGSIAGRTNQLLHAIIKEDKEHERGQRQLHTGLQSAAALEFLTGFEGNKGRPLTKVLKKKISFNWEKRAISIKTINPLQDIDWPVEASQVHFQIAMANWDCVNDTYETVYSNEIVLEKKTGVCKLVFELTSPESKDLWLAFIHIKFSNRVFNTLKVLPRRFNTTTLLAAQLFN</sequence>
<keyword evidence="2" id="KW-1185">Reference proteome</keyword>